<dbReference type="PANTHER" id="PTHR43355:SF2">
    <property type="entry name" value="FLAVIN REDUCTASE (NADPH)"/>
    <property type="match status" value="1"/>
</dbReference>
<organism evidence="2 3">
    <name type="scientific">Mojavia pulchra JT2-VF2</name>
    <dbReference type="NCBI Taxonomy" id="287848"/>
    <lineage>
        <taxon>Bacteria</taxon>
        <taxon>Bacillati</taxon>
        <taxon>Cyanobacteriota</taxon>
        <taxon>Cyanophyceae</taxon>
        <taxon>Nostocales</taxon>
        <taxon>Nostocaceae</taxon>
    </lineage>
</organism>
<proteinExistence type="predicted"/>
<feature type="domain" description="NAD(P)-binding" evidence="1">
    <location>
        <begin position="7"/>
        <end position="194"/>
    </location>
</feature>
<dbReference type="GO" id="GO:0042602">
    <property type="term" value="F:riboflavin reductase (NADPH) activity"/>
    <property type="evidence" value="ECO:0007669"/>
    <property type="project" value="TreeGrafter"/>
</dbReference>
<dbReference type="SUPFAM" id="SSF51735">
    <property type="entry name" value="NAD(P)-binding Rossmann-fold domains"/>
    <property type="match status" value="1"/>
</dbReference>
<dbReference type="InterPro" id="IPR051606">
    <property type="entry name" value="Polyketide_Oxido-like"/>
</dbReference>
<dbReference type="InterPro" id="IPR036291">
    <property type="entry name" value="NAD(P)-bd_dom_sf"/>
</dbReference>
<dbReference type="PANTHER" id="PTHR43355">
    <property type="entry name" value="FLAVIN REDUCTASE (NADPH)"/>
    <property type="match status" value="1"/>
</dbReference>
<dbReference type="Gene3D" id="3.40.50.720">
    <property type="entry name" value="NAD(P)-binding Rossmann-like Domain"/>
    <property type="match status" value="1"/>
</dbReference>
<dbReference type="GO" id="GO:0004074">
    <property type="term" value="F:biliverdin reductase [NAD(P)H] activity"/>
    <property type="evidence" value="ECO:0007669"/>
    <property type="project" value="TreeGrafter"/>
</dbReference>
<protein>
    <submittedName>
        <fullName evidence="2">NAD(P)H-binding protein</fullName>
    </submittedName>
</protein>
<dbReference type="EMBL" id="JAHHHN010000039">
    <property type="protein sequence ID" value="MBW4565517.1"/>
    <property type="molecule type" value="Genomic_DNA"/>
</dbReference>
<comment type="caution">
    <text evidence="2">The sequence shown here is derived from an EMBL/GenBank/DDBJ whole genome shotgun (WGS) entry which is preliminary data.</text>
</comment>
<sequence>MNVLVIGAAGKTGRQVVKQAVAAGHSVTVFMRDSAQYNAPPNVRVLTGDASDQVTMFHATAGQDAVIDTVGGKTPWRKTEIEQRVARAVVAAAKKHGTRRIIAISTLGVGDSTAHATLPFRLLLLPTFLRGSTADKAAMEREIAQAGVPYVLVRPTVLNDQPAVGSVRVLVGVEKGRQITRADLAAFVIEQLTTDTHVNRAVTIANS</sequence>
<dbReference type="InterPro" id="IPR016040">
    <property type="entry name" value="NAD(P)-bd_dom"/>
</dbReference>
<evidence type="ECO:0000313" key="3">
    <source>
        <dbReference type="Proteomes" id="UP000715781"/>
    </source>
</evidence>
<dbReference type="AlphaFoldDB" id="A0A951UJ98"/>
<accession>A0A951UJ98</accession>
<evidence type="ECO:0000259" key="1">
    <source>
        <dbReference type="Pfam" id="PF13460"/>
    </source>
</evidence>
<reference evidence="2" key="2">
    <citation type="journal article" date="2022" name="Microbiol. Resour. Announc.">
        <title>Metagenome Sequencing to Explore Phylogenomics of Terrestrial Cyanobacteria.</title>
        <authorList>
            <person name="Ward R.D."/>
            <person name="Stajich J.E."/>
            <person name="Johansen J.R."/>
            <person name="Huntemann M."/>
            <person name="Clum A."/>
            <person name="Foster B."/>
            <person name="Foster B."/>
            <person name="Roux S."/>
            <person name="Palaniappan K."/>
            <person name="Varghese N."/>
            <person name="Mukherjee S."/>
            <person name="Reddy T.B.K."/>
            <person name="Daum C."/>
            <person name="Copeland A."/>
            <person name="Chen I.A."/>
            <person name="Ivanova N.N."/>
            <person name="Kyrpides N.C."/>
            <person name="Shapiro N."/>
            <person name="Eloe-Fadrosh E.A."/>
            <person name="Pietrasiak N."/>
        </authorList>
    </citation>
    <scope>NUCLEOTIDE SEQUENCE</scope>
    <source>
        <strain evidence="2">JT2-VF2</strain>
    </source>
</reference>
<dbReference type="Pfam" id="PF13460">
    <property type="entry name" value="NAD_binding_10"/>
    <property type="match status" value="1"/>
</dbReference>
<reference evidence="2" key="1">
    <citation type="submission" date="2021-05" db="EMBL/GenBank/DDBJ databases">
        <authorList>
            <person name="Pietrasiak N."/>
            <person name="Ward R."/>
            <person name="Stajich J.E."/>
            <person name="Kurbessoian T."/>
        </authorList>
    </citation>
    <scope>NUCLEOTIDE SEQUENCE</scope>
    <source>
        <strain evidence="2">JT2-VF2</strain>
    </source>
</reference>
<dbReference type="Proteomes" id="UP000715781">
    <property type="component" value="Unassembled WGS sequence"/>
</dbReference>
<name>A0A951UJ98_9NOST</name>
<evidence type="ECO:0000313" key="2">
    <source>
        <dbReference type="EMBL" id="MBW4565517.1"/>
    </source>
</evidence>
<gene>
    <name evidence="2" type="ORF">KME32_31435</name>
</gene>